<dbReference type="InterPro" id="IPR001811">
    <property type="entry name" value="Chemokine_IL8-like_dom"/>
</dbReference>
<comment type="similarity">
    <text evidence="2">Belongs to the intercrine alpha (chemokine CxC) family.</text>
</comment>
<evidence type="ECO:0000256" key="6">
    <source>
        <dbReference type="ARBA" id="ARBA00022729"/>
    </source>
</evidence>
<dbReference type="Proteomes" id="UP001162483">
    <property type="component" value="Unassembled WGS sequence"/>
</dbReference>
<comment type="subcellular location">
    <subcellularLocation>
        <location evidence="1">Secreted</location>
    </subcellularLocation>
</comment>
<keyword evidence="4" id="KW-0202">Cytokine</keyword>
<evidence type="ECO:0000256" key="7">
    <source>
        <dbReference type="ARBA" id="ARBA00023157"/>
    </source>
</evidence>
<name>A0ABN9GN69_9NEOB</name>
<keyword evidence="6 8" id="KW-0732">Signal</keyword>
<keyword evidence="11" id="KW-1185">Reference proteome</keyword>
<dbReference type="InterPro" id="IPR036048">
    <property type="entry name" value="Interleukin_8-like_sf"/>
</dbReference>
<comment type="caution">
    <text evidence="10">The sequence shown here is derived from an EMBL/GenBank/DDBJ whole genome shotgun (WGS) entry which is preliminary data.</text>
</comment>
<gene>
    <name evidence="10" type="ORF">SPARVUS_LOCUS14425446</name>
</gene>
<dbReference type="SMART" id="SM00199">
    <property type="entry name" value="SCY"/>
    <property type="match status" value="1"/>
</dbReference>
<reference evidence="10" key="1">
    <citation type="submission" date="2023-05" db="EMBL/GenBank/DDBJ databases">
        <authorList>
            <person name="Stuckert A."/>
        </authorList>
    </citation>
    <scope>NUCLEOTIDE SEQUENCE</scope>
</reference>
<dbReference type="Pfam" id="PF00048">
    <property type="entry name" value="IL8"/>
    <property type="match status" value="1"/>
</dbReference>
<keyword evidence="3" id="KW-0145">Chemotaxis</keyword>
<dbReference type="InterPro" id="IPR001089">
    <property type="entry name" value="Chemokine_CXC"/>
</dbReference>
<evidence type="ECO:0000259" key="9">
    <source>
        <dbReference type="SMART" id="SM00199"/>
    </source>
</evidence>
<protein>
    <recommendedName>
        <fullName evidence="9">Chemokine interleukin-8-like domain-containing protein</fullName>
    </recommendedName>
</protein>
<keyword evidence="7" id="KW-1015">Disulfide bond</keyword>
<organism evidence="10 11">
    <name type="scientific">Staurois parvus</name>
    <dbReference type="NCBI Taxonomy" id="386267"/>
    <lineage>
        <taxon>Eukaryota</taxon>
        <taxon>Metazoa</taxon>
        <taxon>Chordata</taxon>
        <taxon>Craniata</taxon>
        <taxon>Vertebrata</taxon>
        <taxon>Euteleostomi</taxon>
        <taxon>Amphibia</taxon>
        <taxon>Batrachia</taxon>
        <taxon>Anura</taxon>
        <taxon>Neobatrachia</taxon>
        <taxon>Ranoidea</taxon>
        <taxon>Ranidae</taxon>
        <taxon>Staurois</taxon>
    </lineage>
</organism>
<sequence>MARMLIAVLSSLLILQCVQGMSPLGRRRCHCLGHLSNSVDIKQIRKFEVFPESPKCEKMEVVAKLKNGEEKCLNPNSKMVKLILKKKERTRSERTSGK</sequence>
<dbReference type="PANTHER" id="PTHR12015">
    <property type="entry name" value="SMALL INDUCIBLE CYTOKINE A"/>
    <property type="match status" value="1"/>
</dbReference>
<keyword evidence="5" id="KW-0964">Secreted</keyword>
<dbReference type="PRINTS" id="PR00437">
    <property type="entry name" value="SMALLCYTKCXC"/>
</dbReference>
<evidence type="ECO:0000256" key="4">
    <source>
        <dbReference type="ARBA" id="ARBA00022514"/>
    </source>
</evidence>
<dbReference type="InterPro" id="IPR033899">
    <property type="entry name" value="CXC_Chemokine_domain"/>
</dbReference>
<evidence type="ECO:0000256" key="8">
    <source>
        <dbReference type="SAM" id="SignalP"/>
    </source>
</evidence>
<evidence type="ECO:0000256" key="2">
    <source>
        <dbReference type="ARBA" id="ARBA00010665"/>
    </source>
</evidence>
<dbReference type="EMBL" id="CATNWA010018973">
    <property type="protein sequence ID" value="CAI9610539.1"/>
    <property type="molecule type" value="Genomic_DNA"/>
</dbReference>
<evidence type="ECO:0000256" key="3">
    <source>
        <dbReference type="ARBA" id="ARBA00022500"/>
    </source>
</evidence>
<evidence type="ECO:0000313" key="11">
    <source>
        <dbReference type="Proteomes" id="UP001162483"/>
    </source>
</evidence>
<dbReference type="SUPFAM" id="SSF54117">
    <property type="entry name" value="Interleukin 8-like chemokines"/>
    <property type="match status" value="1"/>
</dbReference>
<evidence type="ECO:0000313" key="10">
    <source>
        <dbReference type="EMBL" id="CAI9610539.1"/>
    </source>
</evidence>
<evidence type="ECO:0000256" key="1">
    <source>
        <dbReference type="ARBA" id="ARBA00004613"/>
    </source>
</evidence>
<dbReference type="PRINTS" id="PR00436">
    <property type="entry name" value="INTERLEUKIN8"/>
</dbReference>
<dbReference type="Gene3D" id="2.40.50.40">
    <property type="match status" value="1"/>
</dbReference>
<feature type="signal peptide" evidence="8">
    <location>
        <begin position="1"/>
        <end position="20"/>
    </location>
</feature>
<dbReference type="InterPro" id="IPR039809">
    <property type="entry name" value="Chemokine_b/g/d"/>
</dbReference>
<dbReference type="CDD" id="cd00273">
    <property type="entry name" value="Chemokine_CXC"/>
    <property type="match status" value="1"/>
</dbReference>
<feature type="domain" description="Chemokine interleukin-8-like" evidence="9">
    <location>
        <begin position="26"/>
        <end position="87"/>
    </location>
</feature>
<proteinExistence type="inferred from homology"/>
<evidence type="ECO:0000256" key="5">
    <source>
        <dbReference type="ARBA" id="ARBA00022525"/>
    </source>
</evidence>
<feature type="chain" id="PRO_5047046864" description="Chemokine interleukin-8-like domain-containing protein" evidence="8">
    <location>
        <begin position="21"/>
        <end position="98"/>
    </location>
</feature>
<dbReference type="PANTHER" id="PTHR12015:SF191">
    <property type="entry name" value="C-X-C MOTIF CHEMOKINE 11"/>
    <property type="match status" value="1"/>
</dbReference>
<accession>A0ABN9GN69</accession>